<dbReference type="CDD" id="cd10936">
    <property type="entry name" value="CE4_DAC2"/>
    <property type="match status" value="1"/>
</dbReference>
<dbReference type="PANTHER" id="PTHR30105">
    <property type="entry name" value="UNCHARACTERIZED YIBQ-RELATED"/>
    <property type="match status" value="1"/>
</dbReference>
<sequence length="358" mass="38909">MFGNSLYLKAVLWGICGALMSVSGAYGTESHPSEASPVLHKMASMGQEAEQAHSRFIDELTQLSSKTASSEENVLLPKQLGPVLPPILPLPNLVVPLLPYPPKEEDKVSRKANPVAPSVPDDILAVDVHPKQPRIAILIDDLGYNRQGMTSSLDLPTEVALAILPSTPFAQKTAQTAQQQRRVTLLHAPMENLRGLKLGPGGLYANMTEEELKATLKNDLDSLPGIQGVNNHMGSLLTTKANSMAWVMQTLQGRSLFFIDSLTNAKSVAKQTAQDYGLDTVSRDVFLDNIRTEKAIDHQFSRLITLAKRHGSAMAIGHPYPETTAYLKKRLANLEDDGVQLVPLSDLLISSPTKKLSP</sequence>
<dbReference type="RefSeq" id="WP_226753587.1">
    <property type="nucleotide sequence ID" value="NZ_JAJATW010000004.1"/>
</dbReference>
<name>A0A9X1ILY2_9GAMM</name>
<dbReference type="PANTHER" id="PTHR30105:SF2">
    <property type="entry name" value="DIVERGENT POLYSACCHARIDE DEACETYLASE SUPERFAMILY"/>
    <property type="match status" value="1"/>
</dbReference>
<keyword evidence="2" id="KW-1185">Reference proteome</keyword>
<accession>A0A9X1ILY2</accession>
<organism evidence="1 2">
    <name type="scientific">Marinomonas algarum</name>
    <dbReference type="NCBI Taxonomy" id="2883105"/>
    <lineage>
        <taxon>Bacteria</taxon>
        <taxon>Pseudomonadati</taxon>
        <taxon>Pseudomonadota</taxon>
        <taxon>Gammaproteobacteria</taxon>
        <taxon>Oceanospirillales</taxon>
        <taxon>Oceanospirillaceae</taxon>
        <taxon>Marinomonas</taxon>
    </lineage>
</organism>
<dbReference type="GO" id="GO:0005975">
    <property type="term" value="P:carbohydrate metabolic process"/>
    <property type="evidence" value="ECO:0007669"/>
    <property type="project" value="InterPro"/>
</dbReference>
<dbReference type="Pfam" id="PF04748">
    <property type="entry name" value="Polysacc_deac_2"/>
    <property type="match status" value="1"/>
</dbReference>
<dbReference type="EMBL" id="JAJATW010000004">
    <property type="protein sequence ID" value="MCB5161209.1"/>
    <property type="molecule type" value="Genomic_DNA"/>
</dbReference>
<protein>
    <submittedName>
        <fullName evidence="1">Divergent polysaccharide deacetylase family protein</fullName>
    </submittedName>
</protein>
<proteinExistence type="predicted"/>
<dbReference type="AlphaFoldDB" id="A0A9X1ILY2"/>
<comment type="caution">
    <text evidence="1">The sequence shown here is derived from an EMBL/GenBank/DDBJ whole genome shotgun (WGS) entry which is preliminary data.</text>
</comment>
<gene>
    <name evidence="1" type="ORF">LG368_04760</name>
</gene>
<reference evidence="1" key="1">
    <citation type="submission" date="2021-10" db="EMBL/GenBank/DDBJ databases">
        <title>Marinomonas pontica sp. nov., isolated from the Black Sea.</title>
        <authorList>
            <person name="Zhao L.-H."/>
            <person name="Xue J.-H."/>
        </authorList>
    </citation>
    <scope>NUCLEOTIDE SEQUENCE</scope>
    <source>
        <strain evidence="1">E8</strain>
    </source>
</reference>
<dbReference type="InterPro" id="IPR006837">
    <property type="entry name" value="Divergent_DAC"/>
</dbReference>
<dbReference type="Proteomes" id="UP001139095">
    <property type="component" value="Unassembled WGS sequence"/>
</dbReference>
<dbReference type="InterPro" id="IPR011330">
    <property type="entry name" value="Glyco_hydro/deAcase_b/a-brl"/>
</dbReference>
<dbReference type="SUPFAM" id="SSF88713">
    <property type="entry name" value="Glycoside hydrolase/deacetylase"/>
    <property type="match status" value="1"/>
</dbReference>
<evidence type="ECO:0000313" key="2">
    <source>
        <dbReference type="Proteomes" id="UP001139095"/>
    </source>
</evidence>
<dbReference type="Gene3D" id="3.20.20.370">
    <property type="entry name" value="Glycoside hydrolase/deacetylase"/>
    <property type="match status" value="1"/>
</dbReference>
<evidence type="ECO:0000313" key="1">
    <source>
        <dbReference type="EMBL" id="MCB5161209.1"/>
    </source>
</evidence>